<dbReference type="EMBL" id="JBHUIW010000027">
    <property type="protein sequence ID" value="MFD2184402.1"/>
    <property type="molecule type" value="Genomic_DNA"/>
</dbReference>
<evidence type="ECO:0000256" key="2">
    <source>
        <dbReference type="SAM" id="Phobius"/>
    </source>
</evidence>
<name>A0ABW5AQP5_9BRAD</name>
<evidence type="ECO:0000256" key="1">
    <source>
        <dbReference type="SAM" id="MobiDB-lite"/>
    </source>
</evidence>
<sequence length="57" mass="6121">MDATGDPSTLALIELVLALGAVAWFATRELRAVRRDDPPPQGRRSDASARDGSGRRT</sequence>
<feature type="region of interest" description="Disordered" evidence="1">
    <location>
        <begin position="30"/>
        <end position="57"/>
    </location>
</feature>
<keyword evidence="2" id="KW-0812">Transmembrane</keyword>
<evidence type="ECO:0000313" key="3">
    <source>
        <dbReference type="EMBL" id="MFD2184402.1"/>
    </source>
</evidence>
<accession>A0ABW5AQP5</accession>
<keyword evidence="2" id="KW-0472">Membrane</keyword>
<proteinExistence type="predicted"/>
<organism evidence="3 4">
    <name type="scientific">Rhodoplanes azumiensis</name>
    <dbReference type="NCBI Taxonomy" id="1897628"/>
    <lineage>
        <taxon>Bacteria</taxon>
        <taxon>Pseudomonadati</taxon>
        <taxon>Pseudomonadota</taxon>
        <taxon>Alphaproteobacteria</taxon>
        <taxon>Hyphomicrobiales</taxon>
        <taxon>Nitrobacteraceae</taxon>
        <taxon>Rhodoplanes</taxon>
    </lineage>
</organism>
<evidence type="ECO:0000313" key="4">
    <source>
        <dbReference type="Proteomes" id="UP001597314"/>
    </source>
</evidence>
<dbReference type="RefSeq" id="WP_378479542.1">
    <property type="nucleotide sequence ID" value="NZ_JBHUIW010000027.1"/>
</dbReference>
<comment type="caution">
    <text evidence="3">The sequence shown here is derived from an EMBL/GenBank/DDBJ whole genome shotgun (WGS) entry which is preliminary data.</text>
</comment>
<gene>
    <name evidence="3" type="ORF">ACFSOX_19790</name>
</gene>
<dbReference type="Proteomes" id="UP001597314">
    <property type="component" value="Unassembled WGS sequence"/>
</dbReference>
<reference evidence="4" key="1">
    <citation type="journal article" date="2019" name="Int. J. Syst. Evol. Microbiol.">
        <title>The Global Catalogue of Microorganisms (GCM) 10K type strain sequencing project: providing services to taxonomists for standard genome sequencing and annotation.</title>
        <authorList>
            <consortium name="The Broad Institute Genomics Platform"/>
            <consortium name="The Broad Institute Genome Sequencing Center for Infectious Disease"/>
            <person name="Wu L."/>
            <person name="Ma J."/>
        </authorList>
    </citation>
    <scope>NUCLEOTIDE SEQUENCE [LARGE SCALE GENOMIC DNA]</scope>
    <source>
        <strain evidence="4">CGMCC 1.6774</strain>
    </source>
</reference>
<protein>
    <submittedName>
        <fullName evidence="3">Uncharacterized protein</fullName>
    </submittedName>
</protein>
<keyword evidence="4" id="KW-1185">Reference proteome</keyword>
<feature type="transmembrane region" description="Helical" evidence="2">
    <location>
        <begin position="6"/>
        <end position="26"/>
    </location>
</feature>
<keyword evidence="2" id="KW-1133">Transmembrane helix</keyword>